<evidence type="ECO:0008006" key="3">
    <source>
        <dbReference type="Google" id="ProtNLM"/>
    </source>
</evidence>
<dbReference type="EMBL" id="JABCRI010000002">
    <property type="protein sequence ID" value="KAF8410942.1"/>
    <property type="molecule type" value="Genomic_DNA"/>
</dbReference>
<dbReference type="AlphaFoldDB" id="A0A835DSI7"/>
<name>A0A835DSI7_TETSI</name>
<keyword evidence="2" id="KW-1185">Reference proteome</keyword>
<accession>A0A835DSI7</accession>
<organism evidence="1 2">
    <name type="scientific">Tetracentron sinense</name>
    <name type="common">Spur-leaf</name>
    <dbReference type="NCBI Taxonomy" id="13715"/>
    <lineage>
        <taxon>Eukaryota</taxon>
        <taxon>Viridiplantae</taxon>
        <taxon>Streptophyta</taxon>
        <taxon>Embryophyta</taxon>
        <taxon>Tracheophyta</taxon>
        <taxon>Spermatophyta</taxon>
        <taxon>Magnoliopsida</taxon>
        <taxon>Trochodendrales</taxon>
        <taxon>Trochodendraceae</taxon>
        <taxon>Tetracentron</taxon>
    </lineage>
</organism>
<dbReference type="InterPro" id="IPR011990">
    <property type="entry name" value="TPR-like_helical_dom_sf"/>
</dbReference>
<dbReference type="OrthoDB" id="1935468at2759"/>
<dbReference type="PANTHER" id="PTHR47926:SF423">
    <property type="entry name" value="REPEAT-CONTAINING PROTEIN, PUTATIVE-RELATED"/>
    <property type="match status" value="1"/>
</dbReference>
<dbReference type="Proteomes" id="UP000655225">
    <property type="component" value="Unassembled WGS sequence"/>
</dbReference>
<evidence type="ECO:0000313" key="2">
    <source>
        <dbReference type="Proteomes" id="UP000655225"/>
    </source>
</evidence>
<gene>
    <name evidence="1" type="ORF">HHK36_003479</name>
</gene>
<dbReference type="PANTHER" id="PTHR47926">
    <property type="entry name" value="PENTATRICOPEPTIDE REPEAT-CONTAINING PROTEIN"/>
    <property type="match status" value="1"/>
</dbReference>
<evidence type="ECO:0000313" key="1">
    <source>
        <dbReference type="EMBL" id="KAF8410942.1"/>
    </source>
</evidence>
<sequence>MGWSRTSPVGNSLLAMYSKFGDMGAARRLLFEDMPRIDNVSWNFALVAVLGACDHIIDLQFGMSVHGYLVQQRLGTSTMMGTALKDLFAKCGSIGCSCKKSDEMPEKYLVSWTVMIAGFGLHGRGKGG</sequence>
<dbReference type="Gene3D" id="1.25.40.10">
    <property type="entry name" value="Tetratricopeptide repeat domain"/>
    <property type="match status" value="1"/>
</dbReference>
<dbReference type="GO" id="GO:0009451">
    <property type="term" value="P:RNA modification"/>
    <property type="evidence" value="ECO:0007669"/>
    <property type="project" value="InterPro"/>
</dbReference>
<protein>
    <recommendedName>
        <fullName evidence="3">Pentatricopeptide repeat-containing protein</fullName>
    </recommendedName>
</protein>
<comment type="caution">
    <text evidence="1">The sequence shown here is derived from an EMBL/GenBank/DDBJ whole genome shotgun (WGS) entry which is preliminary data.</text>
</comment>
<dbReference type="GO" id="GO:0003723">
    <property type="term" value="F:RNA binding"/>
    <property type="evidence" value="ECO:0007669"/>
    <property type="project" value="InterPro"/>
</dbReference>
<dbReference type="InterPro" id="IPR046960">
    <property type="entry name" value="PPR_At4g14850-like_plant"/>
</dbReference>
<reference evidence="1 2" key="1">
    <citation type="submission" date="2020-04" db="EMBL/GenBank/DDBJ databases">
        <title>Plant Genome Project.</title>
        <authorList>
            <person name="Zhang R.-G."/>
        </authorList>
    </citation>
    <scope>NUCLEOTIDE SEQUENCE [LARGE SCALE GENOMIC DNA]</scope>
    <source>
        <strain evidence="1">YNK0</strain>
        <tissue evidence="1">Leaf</tissue>
    </source>
</reference>
<proteinExistence type="predicted"/>